<protein>
    <submittedName>
        <fullName evidence="13">(diamondback moth) hypothetical protein</fullName>
    </submittedName>
</protein>
<evidence type="ECO:0000256" key="2">
    <source>
        <dbReference type="ARBA" id="ARBA00005988"/>
    </source>
</evidence>
<evidence type="ECO:0000256" key="9">
    <source>
        <dbReference type="ARBA" id="ARBA00023049"/>
    </source>
</evidence>
<feature type="transmembrane region" description="Helical" evidence="11">
    <location>
        <begin position="35"/>
        <end position="58"/>
    </location>
</feature>
<dbReference type="PRINTS" id="PR00765">
    <property type="entry name" value="CRBOXYPTASEA"/>
</dbReference>
<dbReference type="PROSITE" id="PS00132">
    <property type="entry name" value="CARBOXYPEPT_ZN_1"/>
    <property type="match status" value="1"/>
</dbReference>
<keyword evidence="4" id="KW-0645">Protease</keyword>
<comment type="caution">
    <text evidence="13">The sequence shown here is derived from an EMBL/GenBank/DDBJ whole genome shotgun (WGS) entry which is preliminary data.</text>
</comment>
<evidence type="ECO:0000256" key="3">
    <source>
        <dbReference type="ARBA" id="ARBA00022645"/>
    </source>
</evidence>
<reference evidence="13" key="1">
    <citation type="submission" date="2020-11" db="EMBL/GenBank/DDBJ databases">
        <authorList>
            <person name="Whiteford S."/>
        </authorList>
    </citation>
    <scope>NUCLEOTIDE SEQUENCE</scope>
</reference>
<dbReference type="InterPro" id="IPR000834">
    <property type="entry name" value="Peptidase_M14"/>
</dbReference>
<gene>
    <name evidence="13" type="ORF">PLXY2_LOCUS14865</name>
</gene>
<dbReference type="Pfam" id="PF00246">
    <property type="entry name" value="Peptidase_M14"/>
    <property type="match status" value="1"/>
</dbReference>
<dbReference type="PROSITE" id="PS52035">
    <property type="entry name" value="PEPTIDASE_M14"/>
    <property type="match status" value="1"/>
</dbReference>
<feature type="domain" description="Peptidase M14" evidence="12">
    <location>
        <begin position="477"/>
        <end position="773"/>
    </location>
</feature>
<feature type="transmembrane region" description="Helical" evidence="11">
    <location>
        <begin position="223"/>
        <end position="242"/>
    </location>
</feature>
<feature type="active site" description="Proton donor/acceptor" evidence="10">
    <location>
        <position position="740"/>
    </location>
</feature>
<keyword evidence="11" id="KW-0812">Transmembrane</keyword>
<keyword evidence="6" id="KW-0732">Signal</keyword>
<feature type="transmembrane region" description="Helical" evidence="11">
    <location>
        <begin position="656"/>
        <end position="674"/>
    </location>
</feature>
<comment type="similarity">
    <text evidence="2 10">Belongs to the peptidase M14 family.</text>
</comment>
<proteinExistence type="inferred from homology"/>
<dbReference type="Gene3D" id="3.40.630.10">
    <property type="entry name" value="Zn peptidases"/>
    <property type="match status" value="1"/>
</dbReference>
<keyword evidence="8" id="KW-0862">Zinc</keyword>
<keyword evidence="14" id="KW-1185">Reference proteome</keyword>
<dbReference type="AlphaFoldDB" id="A0A8S4GA75"/>
<evidence type="ECO:0000313" key="13">
    <source>
        <dbReference type="EMBL" id="CAG9136611.1"/>
    </source>
</evidence>
<evidence type="ECO:0000256" key="8">
    <source>
        <dbReference type="ARBA" id="ARBA00022833"/>
    </source>
</evidence>
<keyword evidence="7" id="KW-0378">Hydrolase</keyword>
<evidence type="ECO:0000256" key="11">
    <source>
        <dbReference type="SAM" id="Phobius"/>
    </source>
</evidence>
<keyword evidence="11" id="KW-1133">Transmembrane helix</keyword>
<dbReference type="Proteomes" id="UP000653454">
    <property type="component" value="Unassembled WGS sequence"/>
</dbReference>
<dbReference type="GO" id="GO:0006508">
    <property type="term" value="P:proteolysis"/>
    <property type="evidence" value="ECO:0007669"/>
    <property type="project" value="UniProtKB-KW"/>
</dbReference>
<keyword evidence="11" id="KW-0472">Membrane</keyword>
<dbReference type="GO" id="GO:0008270">
    <property type="term" value="F:zinc ion binding"/>
    <property type="evidence" value="ECO:0007669"/>
    <property type="project" value="InterPro"/>
</dbReference>
<comment type="cofactor">
    <cofactor evidence="1">
        <name>Zn(2+)</name>
        <dbReference type="ChEBI" id="CHEBI:29105"/>
    </cofactor>
</comment>
<keyword evidence="5" id="KW-0479">Metal-binding</keyword>
<dbReference type="GO" id="GO:0004181">
    <property type="term" value="F:metallocarboxypeptidase activity"/>
    <property type="evidence" value="ECO:0007669"/>
    <property type="project" value="InterPro"/>
</dbReference>
<evidence type="ECO:0000256" key="1">
    <source>
        <dbReference type="ARBA" id="ARBA00001947"/>
    </source>
</evidence>
<feature type="transmembrane region" description="Helical" evidence="11">
    <location>
        <begin position="262"/>
        <end position="285"/>
    </location>
</feature>
<evidence type="ECO:0000256" key="10">
    <source>
        <dbReference type="PROSITE-ProRule" id="PRU01379"/>
    </source>
</evidence>
<name>A0A8S4GA75_PLUXY</name>
<sequence length="993" mass="111437">MGRLILGFMPATGWVNQELKGTRCSYISVFPGGLILINSILSVIPIAVVAVLYVKILIRALRNFKTINNAKKQINVKSNDRLRIYRGNLNGNKVGNINYSNKFPDKNGLRINRSSSMSDVHRIKKAEANRMLPYNVKAKSIDELNSSDDRRVTAGDNVESKQNNFDSKLSILTIHSDYNDGSRNNVSASTLKQSPNKVKQMYNRVTKKLTGDYKSKEPRKLRAVAIVMLTSAISIASLPAMGWTGLTFTNYRCWYIAVFPPALLVVVSIISLLVIIMVCVLYFLILHRAVKAVDDIRAFRETNHKIAYINKAYEDECKKYDEISETTVTITLSTNTLSGESCSEIEMHEIDNMESMTSMNDQPLGTQEPKWYRLIRKKMVKMRHYYRKARARELATLGAKGALDLLSAKASTSGVLEAMVKLSPEEKQQWLPYFDQREITYTKIADNLAEILRKEEHEIELSKLAAARSGEGMSWDTYYDYEAINNHLDELARQNPGLVTVINAGLTFEGRQIKYVRISTTRFENELKPVIVIDAAVHAREWITPPVALYIIDQLISHPDDELTTEIDWIIIPLANPDGYEYSIKSDRLWRKTRSRVHAGSDECPGVDGNRNFDHYWGTSDSANDPCTIVYEGPAPFSEPETRVIRDAVMRQVNRTLLYISLHSYGNMFLYAWGNNGTLPDNGLILHLAGVRMAQAIDAVALDKSEPYIVGNAANVLYYTTGTSRDWTKSVGVTMTYTLELPGYEYGFIVPPQYIKQVVTETWAGIAEGKLIFTEQKVWGNVKLNRILDIYYRSDAQKSLKSSQSSSAVCNFPLQDLSQAVTLHSVLDLPHLATGQLYKVVGPAKGIPRYASLFVISTLELITSNYTTVSSLQLCQVTSPKLLNEYIKVNKHLLSPFPFPNPRVSRFVASIWTHDSSHTSDILVSRVELTIVANSTECIAYSEQGVGLSSFSASVLLPMHGGTVLYKLEVFTCSSPTTESLETTTETTVNKFC</sequence>
<keyword evidence="9" id="KW-0482">Metalloprotease</keyword>
<dbReference type="SMART" id="SM00631">
    <property type="entry name" value="Zn_pept"/>
    <property type="match status" value="1"/>
</dbReference>
<organism evidence="13 14">
    <name type="scientific">Plutella xylostella</name>
    <name type="common">Diamondback moth</name>
    <name type="synonym">Plutella maculipennis</name>
    <dbReference type="NCBI Taxonomy" id="51655"/>
    <lineage>
        <taxon>Eukaryota</taxon>
        <taxon>Metazoa</taxon>
        <taxon>Ecdysozoa</taxon>
        <taxon>Arthropoda</taxon>
        <taxon>Hexapoda</taxon>
        <taxon>Insecta</taxon>
        <taxon>Pterygota</taxon>
        <taxon>Neoptera</taxon>
        <taxon>Endopterygota</taxon>
        <taxon>Lepidoptera</taxon>
        <taxon>Glossata</taxon>
        <taxon>Ditrysia</taxon>
        <taxon>Yponomeutoidea</taxon>
        <taxon>Plutellidae</taxon>
        <taxon>Plutella</taxon>
    </lineage>
</organism>
<dbReference type="PANTHER" id="PTHR11705:SF140">
    <property type="entry name" value="FI02848P-RELATED"/>
    <property type="match status" value="1"/>
</dbReference>
<evidence type="ECO:0000256" key="4">
    <source>
        <dbReference type="ARBA" id="ARBA00022670"/>
    </source>
</evidence>
<evidence type="ECO:0000256" key="6">
    <source>
        <dbReference type="ARBA" id="ARBA00022729"/>
    </source>
</evidence>
<evidence type="ECO:0000256" key="7">
    <source>
        <dbReference type="ARBA" id="ARBA00022801"/>
    </source>
</evidence>
<dbReference type="SUPFAM" id="SSF53187">
    <property type="entry name" value="Zn-dependent exopeptidases"/>
    <property type="match status" value="1"/>
</dbReference>
<dbReference type="PANTHER" id="PTHR11705">
    <property type="entry name" value="PROTEASE FAMILY M14 CARBOXYPEPTIDASE A,B"/>
    <property type="match status" value="1"/>
</dbReference>
<dbReference type="InterPro" id="IPR057246">
    <property type="entry name" value="CARBOXYPEPT_ZN_1"/>
</dbReference>
<dbReference type="GO" id="GO:0005615">
    <property type="term" value="C:extracellular space"/>
    <property type="evidence" value="ECO:0007669"/>
    <property type="project" value="TreeGrafter"/>
</dbReference>
<dbReference type="EMBL" id="CAJHNJ030000150">
    <property type="protein sequence ID" value="CAG9136611.1"/>
    <property type="molecule type" value="Genomic_DNA"/>
</dbReference>
<accession>A0A8S4GA75</accession>
<evidence type="ECO:0000313" key="14">
    <source>
        <dbReference type="Proteomes" id="UP000653454"/>
    </source>
</evidence>
<keyword evidence="3" id="KW-0121">Carboxypeptidase</keyword>
<evidence type="ECO:0000256" key="5">
    <source>
        <dbReference type="ARBA" id="ARBA00022723"/>
    </source>
</evidence>
<evidence type="ECO:0000259" key="12">
    <source>
        <dbReference type="PROSITE" id="PS52035"/>
    </source>
</evidence>
<dbReference type="FunFam" id="3.40.630.10:FF:000084">
    <property type="entry name" value="Carboxypeptidase B2"/>
    <property type="match status" value="1"/>
</dbReference>